<name>A0A8H7Z7G0_AJECA</name>
<protein>
    <submittedName>
        <fullName evidence="1">Uncharacterized protein</fullName>
    </submittedName>
</protein>
<dbReference type="EMBL" id="JAEVHI010000001">
    <property type="protein sequence ID" value="KAG5305484.1"/>
    <property type="molecule type" value="Genomic_DNA"/>
</dbReference>
<accession>A0A8H7Z7G0</accession>
<dbReference type="AlphaFoldDB" id="A0A8H7Z7G0"/>
<sequence>MLTPESTKVFESCARTAHTDSRDLSPSHQNPCYRLRSRVLPGRATSGCARSRQSEIRISILSYSPACDVQLFVFITLGYS</sequence>
<evidence type="ECO:0000313" key="2">
    <source>
        <dbReference type="Proteomes" id="UP000670092"/>
    </source>
</evidence>
<evidence type="ECO:0000313" key="1">
    <source>
        <dbReference type="EMBL" id="KAG5305484.1"/>
    </source>
</evidence>
<organism evidence="1 2">
    <name type="scientific">Ajellomyces capsulatus</name>
    <name type="common">Darling's disease fungus</name>
    <name type="synonym">Histoplasma capsulatum</name>
    <dbReference type="NCBI Taxonomy" id="5037"/>
    <lineage>
        <taxon>Eukaryota</taxon>
        <taxon>Fungi</taxon>
        <taxon>Dikarya</taxon>
        <taxon>Ascomycota</taxon>
        <taxon>Pezizomycotina</taxon>
        <taxon>Eurotiomycetes</taxon>
        <taxon>Eurotiomycetidae</taxon>
        <taxon>Onygenales</taxon>
        <taxon>Ajellomycetaceae</taxon>
        <taxon>Histoplasma</taxon>
    </lineage>
</organism>
<gene>
    <name evidence="1" type="ORF">I7I52_04158</name>
</gene>
<dbReference type="Proteomes" id="UP000670092">
    <property type="component" value="Unassembled WGS sequence"/>
</dbReference>
<comment type="caution">
    <text evidence="1">The sequence shown here is derived from an EMBL/GenBank/DDBJ whole genome shotgun (WGS) entry which is preliminary data.</text>
</comment>
<dbReference type="VEuPathDB" id="FungiDB:I7I52_04158"/>
<proteinExistence type="predicted"/>
<reference evidence="1 2" key="1">
    <citation type="submission" date="2021-01" db="EMBL/GenBank/DDBJ databases">
        <title>Chromosome-level genome assembly of a human fungal pathogen reveals clustering of transcriptionally co-regulated genes.</title>
        <authorList>
            <person name="Voorhies M."/>
            <person name="Cohen S."/>
            <person name="Shea T.P."/>
            <person name="Petrus S."/>
            <person name="Munoz J.F."/>
            <person name="Poplawski S."/>
            <person name="Goldman W.E."/>
            <person name="Michael T."/>
            <person name="Cuomo C.A."/>
            <person name="Sil A."/>
            <person name="Beyhan S."/>
        </authorList>
    </citation>
    <scope>NUCLEOTIDE SEQUENCE [LARGE SCALE GENOMIC DNA]</scope>
    <source>
        <strain evidence="1 2">G184AR</strain>
    </source>
</reference>